<evidence type="ECO:0000256" key="1">
    <source>
        <dbReference type="SAM" id="SignalP"/>
    </source>
</evidence>
<evidence type="ECO:0000313" key="3">
    <source>
        <dbReference type="Proteomes" id="UP000838756"/>
    </source>
</evidence>
<protein>
    <submittedName>
        <fullName evidence="2">Jg17217 protein</fullName>
    </submittedName>
</protein>
<evidence type="ECO:0000313" key="2">
    <source>
        <dbReference type="EMBL" id="CAH2261231.1"/>
    </source>
</evidence>
<gene>
    <name evidence="2" type="primary">jg17217</name>
    <name evidence="2" type="ORF">PAEG_LOCUS23887</name>
</gene>
<dbReference type="AlphaFoldDB" id="A0A8S4SFM8"/>
<reference evidence="2" key="1">
    <citation type="submission" date="2022-03" db="EMBL/GenBank/DDBJ databases">
        <authorList>
            <person name="Lindestad O."/>
        </authorList>
    </citation>
    <scope>NUCLEOTIDE SEQUENCE</scope>
</reference>
<dbReference type="EMBL" id="CAKXAJ010026185">
    <property type="protein sequence ID" value="CAH2261231.1"/>
    <property type="molecule type" value="Genomic_DNA"/>
</dbReference>
<name>A0A8S4SFM8_9NEOP</name>
<organism evidence="2 3">
    <name type="scientific">Pararge aegeria aegeria</name>
    <dbReference type="NCBI Taxonomy" id="348720"/>
    <lineage>
        <taxon>Eukaryota</taxon>
        <taxon>Metazoa</taxon>
        <taxon>Ecdysozoa</taxon>
        <taxon>Arthropoda</taxon>
        <taxon>Hexapoda</taxon>
        <taxon>Insecta</taxon>
        <taxon>Pterygota</taxon>
        <taxon>Neoptera</taxon>
        <taxon>Endopterygota</taxon>
        <taxon>Lepidoptera</taxon>
        <taxon>Glossata</taxon>
        <taxon>Ditrysia</taxon>
        <taxon>Papilionoidea</taxon>
        <taxon>Nymphalidae</taxon>
        <taxon>Satyrinae</taxon>
        <taxon>Satyrini</taxon>
        <taxon>Parargina</taxon>
        <taxon>Pararge</taxon>
    </lineage>
</organism>
<keyword evidence="1" id="KW-0732">Signal</keyword>
<feature type="chain" id="PRO_5035946861" evidence="1">
    <location>
        <begin position="18"/>
        <end position="83"/>
    </location>
</feature>
<dbReference type="Proteomes" id="UP000838756">
    <property type="component" value="Unassembled WGS sequence"/>
</dbReference>
<sequence>MDPRVFLFVAGVALASARYTATYVSGDLVHPVRHPDGGRWVWVPESDIAAHTIYSDYGAPEDIEVPPPKPRCMFGNCVVNIKQ</sequence>
<keyword evidence="3" id="KW-1185">Reference proteome</keyword>
<proteinExistence type="predicted"/>
<accession>A0A8S4SFM8</accession>
<comment type="caution">
    <text evidence="2">The sequence shown here is derived from an EMBL/GenBank/DDBJ whole genome shotgun (WGS) entry which is preliminary data.</text>
</comment>
<feature type="signal peptide" evidence="1">
    <location>
        <begin position="1"/>
        <end position="17"/>
    </location>
</feature>